<dbReference type="InterPro" id="IPR055462">
    <property type="entry name" value="DUF7034"/>
</dbReference>
<name>D3B2K4_HETP5</name>
<evidence type="ECO:0000313" key="4">
    <source>
        <dbReference type="EMBL" id="EFA83552.1"/>
    </source>
</evidence>
<dbReference type="OMA" id="NISSECH"/>
<protein>
    <recommendedName>
        <fullName evidence="3">EGF-like domain-containing protein</fullName>
    </recommendedName>
</protein>
<sequence length="920" mass="101580">MIASNVVINSVSYVRVQWYSVIARLNISSECHVTTITLSGPGTNTASLIYGDALNGVYEYEVSPVIVYNDYTLAVDDACSKQYYFSSALLFNPIVGRGLLAKVPTETFDITNITYFKISSNQFDLSGGGDVNGTIYFNLTSHLRYLEPIFINSYFSLRYTGSYNSSLGLYVLPFTIPQGMIQGKMFYQLNFPIFSVDSPTLESYFGESIAAITIVNSASDFMPPILEEVHAIPGNSFIINNPGVEMIGWNIRITDFPNGFSYGSLNVITDLDVLPITINFNSSSLIFGDQFDGIYEIRFPVNGTCRTQAYSMTNVVLYDKQAYRNPALVSMNPLTSIYGTQLESQLKIQVSCPTIIVDNDPPIMTSFDFSPKIIDTGRQNRTVQFEMVISDIGPAGLSLRHTPIVILTSENSDTVQVSMERKRDTPTGTLFQGSIQLKYGFGINLLLVSVYGLVDNFKNYGAYHTYDLRNSSNAWPYYINISRSYDEPILEKSLKLSNQGGELIVFGKNFGLNSTGFSTKINYQDGKGYVNTGIDVHTGIMPIYANNITLIVTKNGIDSNELLIPVVYDGALPPKPTDTPNPTNTPNPTTTPSQKCPGTPTECNNNGRCINSTCQCFNPWYGPSCSSKTIITPIPPAYPDPLTGTNITESGSLITSSIEIVGVRELDATMNVVQSFNISKWNFTDLTTASTNPKYYYSTILEQRSTFLNVSIEYFKQSANITFADEQLDIPASSIKFSMNMSSYQFKEQTNLIQIMMRSSIQSNNSKVCSSTGVGVIDKSVQWIKLNIDQNSLYGRFLSKGVRDGRVSVIQNVIIEDNESEQTKQMRSVIVGITSTAFDHSLSLDPDFSNLIDVGSTDTSDFKCSSNKKLSNGAIAGIVVGGVVFLSIVIAAALLIKKKKKFKQQEMKMKNRLSDMNKGL</sequence>
<keyword evidence="5" id="KW-1185">Reference proteome</keyword>
<dbReference type="InParanoid" id="D3B2K4"/>
<accession>D3B2K4</accession>
<keyword evidence="2" id="KW-0472">Membrane</keyword>
<dbReference type="PROSITE" id="PS01186">
    <property type="entry name" value="EGF_2"/>
    <property type="match status" value="1"/>
</dbReference>
<evidence type="ECO:0000259" key="3">
    <source>
        <dbReference type="PROSITE" id="PS01186"/>
    </source>
</evidence>
<dbReference type="RefSeq" id="XP_020435669.1">
    <property type="nucleotide sequence ID" value="XM_020573597.1"/>
</dbReference>
<feature type="transmembrane region" description="Helical" evidence="2">
    <location>
        <begin position="874"/>
        <end position="896"/>
    </location>
</feature>
<evidence type="ECO:0000256" key="1">
    <source>
        <dbReference type="SAM" id="MobiDB-lite"/>
    </source>
</evidence>
<dbReference type="InterPro" id="IPR054484">
    <property type="entry name" value="ComC_SSD"/>
</dbReference>
<dbReference type="AlphaFoldDB" id="D3B2K4"/>
<organism evidence="4 5">
    <name type="scientific">Heterostelium pallidum (strain ATCC 26659 / Pp 5 / PN500)</name>
    <name type="common">Cellular slime mold</name>
    <name type="synonym">Polysphondylium pallidum</name>
    <dbReference type="NCBI Taxonomy" id="670386"/>
    <lineage>
        <taxon>Eukaryota</taxon>
        <taxon>Amoebozoa</taxon>
        <taxon>Evosea</taxon>
        <taxon>Eumycetozoa</taxon>
        <taxon>Dictyostelia</taxon>
        <taxon>Acytosteliales</taxon>
        <taxon>Acytosteliaceae</taxon>
        <taxon>Heterostelium</taxon>
    </lineage>
</organism>
<feature type="domain" description="EGF-like" evidence="3">
    <location>
        <begin position="614"/>
        <end position="625"/>
    </location>
</feature>
<dbReference type="PANTHER" id="PTHR31378">
    <property type="entry name" value="EGF-LIKE DOMAIN-CONTAINING PROTEIN-RELATED-RELATED"/>
    <property type="match status" value="1"/>
</dbReference>
<keyword evidence="2" id="KW-0812">Transmembrane</keyword>
<feature type="compositionally biased region" description="Pro residues" evidence="1">
    <location>
        <begin position="574"/>
        <end position="585"/>
    </location>
</feature>
<evidence type="ECO:0000256" key="2">
    <source>
        <dbReference type="SAM" id="Phobius"/>
    </source>
</evidence>
<keyword evidence="2" id="KW-1133">Transmembrane helix</keyword>
<dbReference type="FunCoup" id="D3B2K4">
    <property type="interactions" value="923"/>
</dbReference>
<evidence type="ECO:0000313" key="5">
    <source>
        <dbReference type="Proteomes" id="UP000001396"/>
    </source>
</evidence>
<dbReference type="PANTHER" id="PTHR31378:SF11">
    <property type="entry name" value="CARBOHYDRATE BINDING DOMAIN-CONTAINING PROTEIN-RELATED"/>
    <property type="match status" value="1"/>
</dbReference>
<comment type="caution">
    <text evidence="4">The sequence shown here is derived from an EMBL/GenBank/DDBJ whole genome shotgun (WGS) entry which is preliminary data.</text>
</comment>
<gene>
    <name evidence="4" type="ORF">PPL_02618</name>
</gene>
<dbReference type="GeneID" id="31358141"/>
<feature type="region of interest" description="Disordered" evidence="1">
    <location>
        <begin position="574"/>
        <end position="600"/>
    </location>
</feature>
<reference evidence="4 5" key="1">
    <citation type="journal article" date="2011" name="Genome Res.">
        <title>Phylogeny-wide analysis of social amoeba genomes highlights ancient origins for complex intercellular communication.</title>
        <authorList>
            <person name="Heidel A.J."/>
            <person name="Lawal H.M."/>
            <person name="Felder M."/>
            <person name="Schilde C."/>
            <person name="Helps N.R."/>
            <person name="Tunggal B."/>
            <person name="Rivero F."/>
            <person name="John U."/>
            <person name="Schleicher M."/>
            <person name="Eichinger L."/>
            <person name="Platzer M."/>
            <person name="Noegel A.A."/>
            <person name="Schaap P."/>
            <person name="Gloeckner G."/>
        </authorList>
    </citation>
    <scope>NUCLEOTIDE SEQUENCE [LARGE SCALE GENOMIC DNA]</scope>
    <source>
        <strain evidence="5">ATCC 26659 / Pp 5 / PN500</strain>
    </source>
</reference>
<dbReference type="InterPro" id="IPR000742">
    <property type="entry name" value="EGF"/>
</dbReference>
<dbReference type="Proteomes" id="UP000001396">
    <property type="component" value="Unassembled WGS sequence"/>
</dbReference>
<dbReference type="EMBL" id="ADBJ01000010">
    <property type="protein sequence ID" value="EFA83552.1"/>
    <property type="molecule type" value="Genomic_DNA"/>
</dbReference>
<dbReference type="InterPro" id="IPR055463">
    <property type="entry name" value="DUF7035"/>
</dbReference>
<dbReference type="Pfam" id="PF22933">
    <property type="entry name" value="ComC_SSD"/>
    <property type="match status" value="1"/>
</dbReference>
<proteinExistence type="predicted"/>
<dbReference type="Pfam" id="PF23033">
    <property type="entry name" value="DUF7034"/>
    <property type="match status" value="1"/>
</dbReference>
<dbReference type="Pfam" id="PF23034">
    <property type="entry name" value="DUF7035"/>
    <property type="match status" value="1"/>
</dbReference>